<evidence type="ECO:0000313" key="2">
    <source>
        <dbReference type="EMBL" id="KAF2757143.1"/>
    </source>
</evidence>
<sequence length="242" mass="27221">MASRIVVELPPGITCEDLIGGGTSGLAALIPGTETVIKFYHGDSDDNERCKLEAAIYEHLSQSKIERPPSLLTYQGKSKCGKGILLKYARNNSMRRFLSVPENSVSHTTILRWIEQTTLALCFLHQNHVAHGDVTCDNLFLDEEYNVHLGDFTSATWPLTDERKTEDMFELGLAFYEMSTGIRLYHGLFLNPDEKMEKIKHNGLPDLSRIEPKNVADLIANCLQLHHKDAEEILSSVRHMSP</sequence>
<proteinExistence type="predicted"/>
<dbReference type="SUPFAM" id="SSF56112">
    <property type="entry name" value="Protein kinase-like (PK-like)"/>
    <property type="match status" value="1"/>
</dbReference>
<evidence type="ECO:0000313" key="3">
    <source>
        <dbReference type="Proteomes" id="UP000799437"/>
    </source>
</evidence>
<organism evidence="2 3">
    <name type="scientific">Pseudovirgaria hyperparasitica</name>
    <dbReference type="NCBI Taxonomy" id="470096"/>
    <lineage>
        <taxon>Eukaryota</taxon>
        <taxon>Fungi</taxon>
        <taxon>Dikarya</taxon>
        <taxon>Ascomycota</taxon>
        <taxon>Pezizomycotina</taxon>
        <taxon>Dothideomycetes</taxon>
        <taxon>Dothideomycetes incertae sedis</taxon>
        <taxon>Acrospermales</taxon>
        <taxon>Acrospermaceae</taxon>
        <taxon>Pseudovirgaria</taxon>
    </lineage>
</organism>
<dbReference type="InterPro" id="IPR001245">
    <property type="entry name" value="Ser-Thr/Tyr_kinase_cat_dom"/>
</dbReference>
<accession>A0A6A6W3G4</accession>
<evidence type="ECO:0000259" key="1">
    <source>
        <dbReference type="PROSITE" id="PS50011"/>
    </source>
</evidence>
<dbReference type="GeneID" id="54488194"/>
<keyword evidence="2" id="KW-0808">Transferase</keyword>
<dbReference type="GO" id="GO:0005524">
    <property type="term" value="F:ATP binding"/>
    <property type="evidence" value="ECO:0007669"/>
    <property type="project" value="InterPro"/>
</dbReference>
<dbReference type="InterPro" id="IPR000719">
    <property type="entry name" value="Prot_kinase_dom"/>
</dbReference>
<dbReference type="SMART" id="SM00220">
    <property type="entry name" value="S_TKc"/>
    <property type="match status" value="1"/>
</dbReference>
<dbReference type="InterPro" id="IPR011009">
    <property type="entry name" value="Kinase-like_dom_sf"/>
</dbReference>
<dbReference type="RefSeq" id="XP_033599594.1">
    <property type="nucleotide sequence ID" value="XM_033747140.1"/>
</dbReference>
<reference evidence="2" key="1">
    <citation type="journal article" date="2020" name="Stud. Mycol.">
        <title>101 Dothideomycetes genomes: a test case for predicting lifestyles and emergence of pathogens.</title>
        <authorList>
            <person name="Haridas S."/>
            <person name="Albert R."/>
            <person name="Binder M."/>
            <person name="Bloem J."/>
            <person name="Labutti K."/>
            <person name="Salamov A."/>
            <person name="Andreopoulos B."/>
            <person name="Baker S."/>
            <person name="Barry K."/>
            <person name="Bills G."/>
            <person name="Bluhm B."/>
            <person name="Cannon C."/>
            <person name="Castanera R."/>
            <person name="Culley D."/>
            <person name="Daum C."/>
            <person name="Ezra D."/>
            <person name="Gonzalez J."/>
            <person name="Henrissat B."/>
            <person name="Kuo A."/>
            <person name="Liang C."/>
            <person name="Lipzen A."/>
            <person name="Lutzoni F."/>
            <person name="Magnuson J."/>
            <person name="Mondo S."/>
            <person name="Nolan M."/>
            <person name="Ohm R."/>
            <person name="Pangilinan J."/>
            <person name="Park H.-J."/>
            <person name="Ramirez L."/>
            <person name="Alfaro M."/>
            <person name="Sun H."/>
            <person name="Tritt A."/>
            <person name="Yoshinaga Y."/>
            <person name="Zwiers L.-H."/>
            <person name="Turgeon B."/>
            <person name="Goodwin S."/>
            <person name="Spatafora J."/>
            <person name="Crous P."/>
            <person name="Grigoriev I."/>
        </authorList>
    </citation>
    <scope>NUCLEOTIDE SEQUENCE</scope>
    <source>
        <strain evidence="2">CBS 121739</strain>
    </source>
</reference>
<feature type="domain" description="Protein kinase" evidence="1">
    <location>
        <begin position="13"/>
        <end position="242"/>
    </location>
</feature>
<dbReference type="Proteomes" id="UP000799437">
    <property type="component" value="Unassembled WGS sequence"/>
</dbReference>
<dbReference type="PANTHER" id="PTHR24362:SF309">
    <property type="entry name" value="PROTEIN KINASE DOMAIN-CONTAINING PROTEIN"/>
    <property type="match status" value="1"/>
</dbReference>
<dbReference type="PROSITE" id="PS50011">
    <property type="entry name" value="PROTEIN_KINASE_DOM"/>
    <property type="match status" value="1"/>
</dbReference>
<dbReference type="EMBL" id="ML996574">
    <property type="protein sequence ID" value="KAF2757143.1"/>
    <property type="molecule type" value="Genomic_DNA"/>
</dbReference>
<keyword evidence="3" id="KW-1185">Reference proteome</keyword>
<name>A0A6A6W3G4_9PEZI</name>
<keyword evidence="2" id="KW-0418">Kinase</keyword>
<gene>
    <name evidence="2" type="ORF">EJ05DRAFT_501677</name>
</gene>
<dbReference type="Gene3D" id="1.10.510.10">
    <property type="entry name" value="Transferase(Phosphotransferase) domain 1"/>
    <property type="match status" value="2"/>
</dbReference>
<dbReference type="Pfam" id="PF07714">
    <property type="entry name" value="PK_Tyr_Ser-Thr"/>
    <property type="match status" value="1"/>
</dbReference>
<dbReference type="OrthoDB" id="1668230at2759"/>
<dbReference type="GO" id="GO:0004672">
    <property type="term" value="F:protein kinase activity"/>
    <property type="evidence" value="ECO:0007669"/>
    <property type="project" value="InterPro"/>
</dbReference>
<protein>
    <submittedName>
        <fullName evidence="2">Kinase-like protein</fullName>
    </submittedName>
</protein>
<dbReference type="PANTHER" id="PTHR24362">
    <property type="entry name" value="SERINE/THREONINE-PROTEIN KINASE NEK"/>
    <property type="match status" value="1"/>
</dbReference>
<dbReference type="AlphaFoldDB" id="A0A6A6W3G4"/>